<keyword evidence="2" id="KW-1185">Reference proteome</keyword>
<gene>
    <name evidence="1" type="ORF">F889_02615</name>
</gene>
<dbReference type="EMBL" id="APRZ01000017">
    <property type="protein sequence ID" value="ENX33951.1"/>
    <property type="molecule type" value="Genomic_DNA"/>
</dbReference>
<dbReference type="HOGENOM" id="CLU_619160_0_0_6"/>
<accession>N9QV85</accession>
<dbReference type="PATRIC" id="fig|1217695.3.peg.2545"/>
<evidence type="ECO:0000313" key="1">
    <source>
        <dbReference type="EMBL" id="ENX33951.1"/>
    </source>
</evidence>
<proteinExistence type="predicted"/>
<dbReference type="RefSeq" id="WP_005274936.1">
    <property type="nucleotide sequence ID" value="NZ_KB850195.1"/>
</dbReference>
<evidence type="ECO:0000313" key="2">
    <source>
        <dbReference type="Proteomes" id="UP000013009"/>
    </source>
</evidence>
<dbReference type="Proteomes" id="UP000013009">
    <property type="component" value="Unassembled WGS sequence"/>
</dbReference>
<comment type="caution">
    <text evidence="1">The sequence shown here is derived from an EMBL/GenBank/DDBJ whole genome shotgun (WGS) entry which is preliminary data.</text>
</comment>
<name>N9QV85_9GAMM</name>
<dbReference type="AlphaFoldDB" id="N9QV85"/>
<reference evidence="1 2" key="1">
    <citation type="submission" date="2013-02" db="EMBL/GenBank/DDBJ databases">
        <title>The Genome Sequence of Acinetobacter sp. NIPH 1859.</title>
        <authorList>
            <consortium name="The Broad Institute Genome Sequencing Platform"/>
            <consortium name="The Broad Institute Genome Sequencing Center for Infectious Disease"/>
            <person name="Cerqueira G."/>
            <person name="Feldgarden M."/>
            <person name="Courvalin P."/>
            <person name="Perichon B."/>
            <person name="Grillot-Courvalin C."/>
            <person name="Clermont D."/>
            <person name="Rocha E."/>
            <person name="Yoon E.-J."/>
            <person name="Nemec A."/>
            <person name="Walker B."/>
            <person name="Young S.K."/>
            <person name="Zeng Q."/>
            <person name="Gargeya S."/>
            <person name="Fitzgerald M."/>
            <person name="Haas B."/>
            <person name="Abouelleil A."/>
            <person name="Alvarado L."/>
            <person name="Arachchi H.M."/>
            <person name="Berlin A.M."/>
            <person name="Chapman S.B."/>
            <person name="Dewar J."/>
            <person name="Goldberg J."/>
            <person name="Griggs A."/>
            <person name="Gujja S."/>
            <person name="Hansen M."/>
            <person name="Howarth C."/>
            <person name="Imamovic A."/>
            <person name="Larimer J."/>
            <person name="McCowan C."/>
            <person name="Murphy C."/>
            <person name="Neiman D."/>
            <person name="Pearson M."/>
            <person name="Priest M."/>
            <person name="Roberts A."/>
            <person name="Saif S."/>
            <person name="Shea T."/>
            <person name="Sisk P."/>
            <person name="Sykes S."/>
            <person name="Wortman J."/>
            <person name="Nusbaum C."/>
            <person name="Birren B."/>
        </authorList>
    </citation>
    <scope>NUCLEOTIDE SEQUENCE [LARGE SCALE GENOMIC DNA]</scope>
    <source>
        <strain evidence="1 2">NIPH 1859</strain>
    </source>
</reference>
<sequence>MINIVLEVHWSNNPMPVIDLINRPDIAFDVPLGLFTGLDAQVTSVQGKTGAVFLTAQDVGAEQLGAVEILKIYVDEQGILKADINYVDSEVNSLKSSIFVKANKVYVDQQDQLLLDQIDLKADGQAVNQVLSTKADLDESGRVPASQLPSYVDDVLDGRYINPSQFNDLNGNAYIPESGKVYVDVDTNKTYRWSGMLYVVIGGGGVALGETSETAYRGDRGKFAYDHSQSQGNPHNSTTSDITEGNREYFTQPRVRLTPMTGMSTADSSPVVATDTLLQTVGKFQAFNNNLAANVRSTALTGLNIVNATISAADNHLSAFGKLQGQISASSANPIVWVNATALTGISWSTIVDQAKTRLEYAAYQGSIYFRGYITTTSQIGSAGGSPLFTHKDPKYMCDVSFNPSQFVSFVLAKIFATAQFGQTDGQMLVCQNALNGDNQYIQSNGALAAGVYHFAPAMIGKAKS</sequence>
<protein>
    <submittedName>
        <fullName evidence="1">Uncharacterized protein</fullName>
    </submittedName>
</protein>
<organism evidence="1 2">
    <name type="scientific">Acinetobacter colistiniresistens</name>
    <dbReference type="NCBI Taxonomy" id="280145"/>
    <lineage>
        <taxon>Bacteria</taxon>
        <taxon>Pseudomonadati</taxon>
        <taxon>Pseudomonadota</taxon>
        <taxon>Gammaproteobacteria</taxon>
        <taxon>Moraxellales</taxon>
        <taxon>Moraxellaceae</taxon>
        <taxon>Acinetobacter</taxon>
    </lineage>
</organism>
<dbReference type="OrthoDB" id="6688430at2"/>